<name>A0AAN9RZH4_PSOTE</name>
<dbReference type="EMBL" id="JAYMYS010000007">
    <property type="protein sequence ID" value="KAK7386177.1"/>
    <property type="molecule type" value="Genomic_DNA"/>
</dbReference>
<keyword evidence="1" id="KW-1133">Transmembrane helix</keyword>
<keyword evidence="1" id="KW-0812">Transmembrane</keyword>
<feature type="transmembrane region" description="Helical" evidence="1">
    <location>
        <begin position="12"/>
        <end position="34"/>
    </location>
</feature>
<evidence type="ECO:0000313" key="3">
    <source>
        <dbReference type="Proteomes" id="UP001386955"/>
    </source>
</evidence>
<protein>
    <recommendedName>
        <fullName evidence="4">Late embryogenesis abundant protein LEA-2 subgroup domain-containing protein</fullName>
    </recommendedName>
</protein>
<sequence length="196" mass="21827">MAESEGTKSKNLKLIFAGVFCLIIIAISAGFYIYQSKNGKTDHNVLKGSVFSVINAMLTRFDYSNNTLYYNLNLNMSNSVYCDYINAGVSYQNTIFVHQNVDTSTMSSGLNLNFQGQHPVTLDKDQVTHFNKEHSSGVYHINVVLCLRFKQDNSNPMILTSHCDLQVPLQSSNGKNVFHATQCDTKSGADPNFCTN</sequence>
<evidence type="ECO:0000313" key="2">
    <source>
        <dbReference type="EMBL" id="KAK7386177.1"/>
    </source>
</evidence>
<gene>
    <name evidence="2" type="ORF">VNO78_26211</name>
</gene>
<keyword evidence="3" id="KW-1185">Reference proteome</keyword>
<reference evidence="2 3" key="1">
    <citation type="submission" date="2024-01" db="EMBL/GenBank/DDBJ databases">
        <title>The genomes of 5 underutilized Papilionoideae crops provide insights into root nodulation and disease resistanc.</title>
        <authorList>
            <person name="Jiang F."/>
        </authorList>
    </citation>
    <scope>NUCLEOTIDE SEQUENCE [LARGE SCALE GENOMIC DNA]</scope>
    <source>
        <strain evidence="2">DUOXIRENSHENG_FW03</strain>
        <tissue evidence="2">Leaves</tissue>
    </source>
</reference>
<keyword evidence="1" id="KW-0472">Membrane</keyword>
<evidence type="ECO:0000256" key="1">
    <source>
        <dbReference type="SAM" id="Phobius"/>
    </source>
</evidence>
<comment type="caution">
    <text evidence="2">The sequence shown here is derived from an EMBL/GenBank/DDBJ whole genome shotgun (WGS) entry which is preliminary data.</text>
</comment>
<dbReference type="AlphaFoldDB" id="A0AAN9RZH4"/>
<organism evidence="2 3">
    <name type="scientific">Psophocarpus tetragonolobus</name>
    <name type="common">Winged bean</name>
    <name type="synonym">Dolichos tetragonolobus</name>
    <dbReference type="NCBI Taxonomy" id="3891"/>
    <lineage>
        <taxon>Eukaryota</taxon>
        <taxon>Viridiplantae</taxon>
        <taxon>Streptophyta</taxon>
        <taxon>Embryophyta</taxon>
        <taxon>Tracheophyta</taxon>
        <taxon>Spermatophyta</taxon>
        <taxon>Magnoliopsida</taxon>
        <taxon>eudicotyledons</taxon>
        <taxon>Gunneridae</taxon>
        <taxon>Pentapetalae</taxon>
        <taxon>rosids</taxon>
        <taxon>fabids</taxon>
        <taxon>Fabales</taxon>
        <taxon>Fabaceae</taxon>
        <taxon>Papilionoideae</taxon>
        <taxon>50 kb inversion clade</taxon>
        <taxon>NPAAA clade</taxon>
        <taxon>indigoferoid/millettioid clade</taxon>
        <taxon>Phaseoleae</taxon>
        <taxon>Psophocarpus</taxon>
    </lineage>
</organism>
<dbReference type="Proteomes" id="UP001386955">
    <property type="component" value="Unassembled WGS sequence"/>
</dbReference>
<proteinExistence type="predicted"/>
<evidence type="ECO:0008006" key="4">
    <source>
        <dbReference type="Google" id="ProtNLM"/>
    </source>
</evidence>
<accession>A0AAN9RZH4</accession>